<dbReference type="InterPro" id="IPR027024">
    <property type="entry name" value="UCP027386_ABC_sbc_TM0202"/>
</dbReference>
<dbReference type="STRING" id="766136.BHF68_04410"/>
<dbReference type="OrthoDB" id="9814375at2"/>
<keyword evidence="3" id="KW-0456">Lyase</keyword>
<dbReference type="SUPFAM" id="SSF53850">
    <property type="entry name" value="Periplasmic binding protein-like II"/>
    <property type="match status" value="1"/>
</dbReference>
<evidence type="ECO:0000256" key="1">
    <source>
        <dbReference type="ARBA" id="ARBA00004863"/>
    </source>
</evidence>
<evidence type="ECO:0000256" key="3">
    <source>
        <dbReference type="ARBA" id="ARBA00023239"/>
    </source>
</evidence>
<feature type="chain" id="PRO_5039539115" description="SsuA/THI5-like domain-containing protein" evidence="4">
    <location>
        <begin position="23"/>
        <end position="335"/>
    </location>
</feature>
<dbReference type="AlphaFoldDB" id="A0A1E5G303"/>
<proteinExistence type="predicted"/>
<dbReference type="GO" id="GO:0009234">
    <property type="term" value="P:menaquinone biosynthetic process"/>
    <property type="evidence" value="ECO:0007669"/>
    <property type="project" value="UniProtKB-UniPathway"/>
</dbReference>
<dbReference type="EMBL" id="MIJE01000011">
    <property type="protein sequence ID" value="OEF97455.1"/>
    <property type="molecule type" value="Genomic_DNA"/>
</dbReference>
<dbReference type="Proteomes" id="UP000094296">
    <property type="component" value="Unassembled WGS sequence"/>
</dbReference>
<keyword evidence="4" id="KW-0732">Signal</keyword>
<gene>
    <name evidence="5" type="ORF">BHF68_04410</name>
</gene>
<comment type="pathway">
    <text evidence="1">Quinol/quinone metabolism; menaquinone biosynthesis.</text>
</comment>
<keyword evidence="6" id="KW-1185">Reference proteome</keyword>
<dbReference type="PANTHER" id="PTHR30024:SF46">
    <property type="entry name" value="ABC TRANSPORTER, SUBSTRATE-BINDING LIPOPROTEIN"/>
    <property type="match status" value="1"/>
</dbReference>
<dbReference type="Gene3D" id="3.40.190.10">
    <property type="entry name" value="Periplasmic binding protein-like II"/>
    <property type="match status" value="2"/>
</dbReference>
<dbReference type="RefSeq" id="WP_069642853.1">
    <property type="nucleotide sequence ID" value="NZ_MIJE01000011.1"/>
</dbReference>
<dbReference type="PROSITE" id="PS51257">
    <property type="entry name" value="PROKAR_LIPOPROTEIN"/>
    <property type="match status" value="1"/>
</dbReference>
<comment type="caution">
    <text evidence="5">The sequence shown here is derived from an EMBL/GenBank/DDBJ whole genome shotgun (WGS) entry which is preliminary data.</text>
</comment>
<reference evidence="5 6" key="1">
    <citation type="submission" date="2016-09" db="EMBL/GenBank/DDBJ databases">
        <title>Draft genome sequence for the type strain of Desulfuribacillus alkaliarsenatis AHT28, an obligately anaerobic, sulfidogenic bacterium isolated from Russian soda lake sediments.</title>
        <authorList>
            <person name="Abin C.A."/>
            <person name="Hollibaugh J.T."/>
        </authorList>
    </citation>
    <scope>NUCLEOTIDE SEQUENCE [LARGE SCALE GENOMIC DNA]</scope>
    <source>
        <strain evidence="5 6">AHT28</strain>
    </source>
</reference>
<dbReference type="UniPathway" id="UPA00079"/>
<dbReference type="GO" id="GO:0016829">
    <property type="term" value="F:lyase activity"/>
    <property type="evidence" value="ECO:0007669"/>
    <property type="project" value="UniProtKB-KW"/>
</dbReference>
<evidence type="ECO:0008006" key="7">
    <source>
        <dbReference type="Google" id="ProtNLM"/>
    </source>
</evidence>
<evidence type="ECO:0000256" key="4">
    <source>
        <dbReference type="SAM" id="SignalP"/>
    </source>
</evidence>
<feature type="signal peptide" evidence="4">
    <location>
        <begin position="1"/>
        <end position="22"/>
    </location>
</feature>
<evidence type="ECO:0000313" key="6">
    <source>
        <dbReference type="Proteomes" id="UP000094296"/>
    </source>
</evidence>
<name>A0A1E5G303_9FIRM</name>
<dbReference type="Pfam" id="PF02621">
    <property type="entry name" value="VitK2_biosynth"/>
    <property type="match status" value="1"/>
</dbReference>
<dbReference type="PIRSF" id="PIRSF027386">
    <property type="entry name" value="UCP027386_ABC_sbc_TM0202"/>
    <property type="match status" value="1"/>
</dbReference>
<organism evidence="5 6">
    <name type="scientific">Desulfuribacillus alkaliarsenatis</name>
    <dbReference type="NCBI Taxonomy" id="766136"/>
    <lineage>
        <taxon>Bacteria</taxon>
        <taxon>Bacillati</taxon>
        <taxon>Bacillota</taxon>
        <taxon>Desulfuribacillia</taxon>
        <taxon>Desulfuribacillales</taxon>
        <taxon>Desulfuribacillaceae</taxon>
        <taxon>Desulfuribacillus</taxon>
    </lineage>
</organism>
<sequence>MNLKKKILLSFISIVCIAVLLAACGTAENTTSEKPLTEKPGIQIATLKGPTGMGMVQLIDQQEQGTGAFEYDFELFNSPDALVGKIINGEVDIAAVPTNLALILYNRTEGEVQLAAVNTLGVLYLLENGESIQSLTDLIGKNLSISGKGATPDFITRYLLEYKGLTPERDVMLDYKLEHADLAAALVAGDVESAILPQPHVTTAMARNNQLRIALDINELWEQATGGLRLPMGSIIVQKSYATEHPELVAKFLEEYKQSVDFVNSEHDKAAALIEKHDILPNAVIAKAAIPNSNIVFIDALEARNDLEAYYQVLLEYEPRSIGGSLPDEGFYFNK</sequence>
<accession>A0A1E5G303</accession>
<keyword evidence="2" id="KW-0474">Menaquinone biosynthesis</keyword>
<dbReference type="InterPro" id="IPR003773">
    <property type="entry name" value="Menaquinone_biosynth"/>
</dbReference>
<evidence type="ECO:0000313" key="5">
    <source>
        <dbReference type="EMBL" id="OEF97455.1"/>
    </source>
</evidence>
<protein>
    <recommendedName>
        <fullName evidence="7">SsuA/THI5-like domain-containing protein</fullName>
    </recommendedName>
</protein>
<dbReference type="PANTHER" id="PTHR30024">
    <property type="entry name" value="ALIPHATIC SULFONATES-BINDING PROTEIN-RELATED"/>
    <property type="match status" value="1"/>
</dbReference>
<evidence type="ECO:0000256" key="2">
    <source>
        <dbReference type="ARBA" id="ARBA00022428"/>
    </source>
</evidence>